<dbReference type="InterPro" id="IPR015915">
    <property type="entry name" value="Kelch-typ_b-propeller"/>
</dbReference>
<keyword evidence="1" id="KW-0732">Signal</keyword>
<keyword evidence="3" id="KW-1185">Reference proteome</keyword>
<organism evidence="2 3">
    <name type="scientific">Aquincola agrisoli</name>
    <dbReference type="NCBI Taxonomy" id="3119538"/>
    <lineage>
        <taxon>Bacteria</taxon>
        <taxon>Pseudomonadati</taxon>
        <taxon>Pseudomonadota</taxon>
        <taxon>Betaproteobacteria</taxon>
        <taxon>Burkholderiales</taxon>
        <taxon>Sphaerotilaceae</taxon>
        <taxon>Aquincola</taxon>
    </lineage>
</organism>
<protein>
    <submittedName>
        <fullName evidence="2">Uncharacterized protein</fullName>
    </submittedName>
</protein>
<evidence type="ECO:0000313" key="3">
    <source>
        <dbReference type="Proteomes" id="UP001336250"/>
    </source>
</evidence>
<accession>A0AAW9QNL9</accession>
<dbReference type="EMBL" id="JAZIBG010000053">
    <property type="protein sequence ID" value="MEF7617014.1"/>
    <property type="molecule type" value="Genomic_DNA"/>
</dbReference>
<dbReference type="SUPFAM" id="SSF50965">
    <property type="entry name" value="Galactose oxidase, central domain"/>
    <property type="match status" value="1"/>
</dbReference>
<reference evidence="2 3" key="1">
    <citation type="submission" date="2024-02" db="EMBL/GenBank/DDBJ databases">
        <title>Genome sequence of Aquincola sp. MAHUQ-54.</title>
        <authorList>
            <person name="Huq M.A."/>
        </authorList>
    </citation>
    <scope>NUCLEOTIDE SEQUENCE [LARGE SCALE GENOMIC DNA]</scope>
    <source>
        <strain evidence="2 3">MAHUQ-54</strain>
    </source>
</reference>
<proteinExistence type="predicted"/>
<comment type="caution">
    <text evidence="2">The sequence shown here is derived from an EMBL/GenBank/DDBJ whole genome shotgun (WGS) entry which is preliminary data.</text>
</comment>
<evidence type="ECO:0000256" key="1">
    <source>
        <dbReference type="SAM" id="SignalP"/>
    </source>
</evidence>
<feature type="chain" id="PRO_5043768411" evidence="1">
    <location>
        <begin position="28"/>
        <end position="343"/>
    </location>
</feature>
<gene>
    <name evidence="2" type="ORF">V4F39_24085</name>
</gene>
<dbReference type="Proteomes" id="UP001336250">
    <property type="component" value="Unassembled WGS sequence"/>
</dbReference>
<dbReference type="Gene3D" id="2.120.10.80">
    <property type="entry name" value="Kelch-type beta propeller"/>
    <property type="match status" value="1"/>
</dbReference>
<sequence length="343" mass="35936">MQRTFVSTALACAAALVLGSSLTAAHAQNQTSTVTPLAPASDLPFRVEVRRLETAAMALPTLHSFAAAEYDGKWILFGGRTNGMHGFETATPALNFPASSQNLDVWVIDPVSRQTWRRSLSDGTSGLSAAAITALSTSHAQSAQKGDRFYIVGGYSIVSGANGTLNTLTAISLPGMLAWAMGGPGTAAPFVRQTADPLLTVTGGHMLELNNRMQLIMGNNFVGEYLPTRSGTYTRQVRSFDIVDDGVTVAVANWASTPTNNNYRRRDLNVVPQIRPDGANGTLTAAAALSGVFTPTDGAWTVPVDIDPTGTPSMASAAAATTFKQGFNGYETASLGLYGAASR</sequence>
<dbReference type="InterPro" id="IPR011043">
    <property type="entry name" value="Gal_Oxase/kelch_b-propeller"/>
</dbReference>
<evidence type="ECO:0000313" key="2">
    <source>
        <dbReference type="EMBL" id="MEF7617014.1"/>
    </source>
</evidence>
<name>A0AAW9QNL9_9BURK</name>
<feature type="non-terminal residue" evidence="2">
    <location>
        <position position="343"/>
    </location>
</feature>
<dbReference type="AlphaFoldDB" id="A0AAW9QNL9"/>
<feature type="signal peptide" evidence="1">
    <location>
        <begin position="1"/>
        <end position="27"/>
    </location>
</feature>
<dbReference type="RefSeq" id="WP_332292668.1">
    <property type="nucleotide sequence ID" value="NZ_JAZIBG010000053.1"/>
</dbReference>